<dbReference type="AlphaFoldDB" id="K5XP07"/>
<feature type="coiled-coil region" evidence="1">
    <location>
        <begin position="183"/>
        <end position="217"/>
    </location>
</feature>
<sequence length="364" mass="41689">MGTDAHTPSSDEETPEWEDWDSFSENDKMKKQEKVTEYLTKRTTIEKFGEECKNIGQTAVAIDRDFRQVKTGLANLVKKYGGDFPGIEKVHLPKWIKLKARWEGKEGILWASRNFASKTAAALSDYGDTLKMVAEITSNKKLKDAQAELKSYIDRHPISHATEIADMFKDLSRDVGDFSKDFKEYIEEQKQFLTKDAEQCEADIAQYQAEVDEFNHKIMVAAITLGCTWIFGLLALIPLGFLIYFVVERNKAQANLNEARAKLAGTFRKQQALAAMQAGFEKLKPNIDDICFKLGIFAGIWAFVYRPMRRDRCCTRRRSESGHRKEIHRKYQPSQSTDRTASGGPETIRRTNCREVKWSGCRQK</sequence>
<evidence type="ECO:0000256" key="3">
    <source>
        <dbReference type="SAM" id="Phobius"/>
    </source>
</evidence>
<feature type="region of interest" description="Disordered" evidence="2">
    <location>
        <begin position="316"/>
        <end position="349"/>
    </location>
</feature>
<dbReference type="GeneID" id="18824846"/>
<dbReference type="Gene3D" id="1.20.1170.10">
    <property type="match status" value="1"/>
</dbReference>
<feature type="compositionally biased region" description="Acidic residues" evidence="2">
    <location>
        <begin position="10"/>
        <end position="24"/>
    </location>
</feature>
<dbReference type="OMA" id="CEADIAQ"/>
<feature type="transmembrane region" description="Helical" evidence="3">
    <location>
        <begin position="218"/>
        <end position="247"/>
    </location>
</feature>
<dbReference type="OrthoDB" id="3198211at2759"/>
<keyword evidence="3" id="KW-0472">Membrane</keyword>
<evidence type="ECO:0000313" key="5">
    <source>
        <dbReference type="Proteomes" id="UP000008493"/>
    </source>
</evidence>
<dbReference type="Proteomes" id="UP000008493">
    <property type="component" value="Unassembled WGS sequence"/>
</dbReference>
<reference evidence="5" key="1">
    <citation type="journal article" date="2012" name="Proc. Natl. Acad. Sci. U.S.A.">
        <title>Genome sequence of the button mushroom Agaricus bisporus reveals mechanisms governing adaptation to a humic-rich ecological niche.</title>
        <authorList>
            <person name="Morin E."/>
            <person name="Kohler A."/>
            <person name="Baker A.R."/>
            <person name="Foulongne-Oriol M."/>
            <person name="Lombard V."/>
            <person name="Nagy L.G."/>
            <person name="Ohm R.A."/>
            <person name="Patyshakuliyeva A."/>
            <person name="Brun A."/>
            <person name="Aerts A.L."/>
            <person name="Bailey A.M."/>
            <person name="Billette C."/>
            <person name="Coutinho P.M."/>
            <person name="Deakin G."/>
            <person name="Doddapaneni H."/>
            <person name="Floudas D."/>
            <person name="Grimwood J."/>
            <person name="Hilden K."/>
            <person name="Kuees U."/>
            <person name="LaButti K.M."/>
            <person name="Lapidus A."/>
            <person name="Lindquist E.A."/>
            <person name="Lucas S.M."/>
            <person name="Murat C."/>
            <person name="Riley R.W."/>
            <person name="Salamov A.A."/>
            <person name="Schmutz J."/>
            <person name="Subramanian V."/>
            <person name="Woesten H.A.B."/>
            <person name="Xu J."/>
            <person name="Eastwood D.C."/>
            <person name="Foster G.D."/>
            <person name="Sonnenberg A.S."/>
            <person name="Cullen D."/>
            <person name="de Vries R.P."/>
            <person name="Lundell T."/>
            <person name="Hibbett D.S."/>
            <person name="Henrissat B."/>
            <person name="Burton K.S."/>
            <person name="Kerrigan R.W."/>
            <person name="Challen M.P."/>
            <person name="Grigoriev I.V."/>
            <person name="Martin F."/>
        </authorList>
    </citation>
    <scope>NUCLEOTIDE SEQUENCE [LARGE SCALE GENOMIC DNA]</scope>
    <source>
        <strain evidence="5">JB137-S8 / ATCC MYA-4627 / FGSC 10392</strain>
    </source>
</reference>
<dbReference type="RefSeq" id="XP_007332865.1">
    <property type="nucleotide sequence ID" value="XM_007332803.1"/>
</dbReference>
<dbReference type="SUPFAM" id="SSF58100">
    <property type="entry name" value="Bacterial hemolysins"/>
    <property type="match status" value="1"/>
</dbReference>
<gene>
    <name evidence="4" type="ORF">AGABI1DRAFT_115761</name>
</gene>
<organism evidence="4 5">
    <name type="scientific">Agaricus bisporus var. burnettii (strain JB137-S8 / ATCC MYA-4627 / FGSC 10392)</name>
    <name type="common">White button mushroom</name>
    <dbReference type="NCBI Taxonomy" id="597362"/>
    <lineage>
        <taxon>Eukaryota</taxon>
        <taxon>Fungi</taxon>
        <taxon>Dikarya</taxon>
        <taxon>Basidiomycota</taxon>
        <taxon>Agaricomycotina</taxon>
        <taxon>Agaricomycetes</taxon>
        <taxon>Agaricomycetidae</taxon>
        <taxon>Agaricales</taxon>
        <taxon>Agaricineae</taxon>
        <taxon>Agaricaceae</taxon>
        <taxon>Agaricus</taxon>
    </lineage>
</organism>
<dbReference type="EMBL" id="JH971402">
    <property type="protein sequence ID" value="EKM76415.1"/>
    <property type="molecule type" value="Genomic_DNA"/>
</dbReference>
<name>K5XP07_AGABU</name>
<feature type="region of interest" description="Disordered" evidence="2">
    <location>
        <begin position="1"/>
        <end position="29"/>
    </location>
</feature>
<evidence type="ECO:0000256" key="1">
    <source>
        <dbReference type="SAM" id="Coils"/>
    </source>
</evidence>
<protein>
    <submittedName>
        <fullName evidence="4">Uncharacterized protein</fullName>
    </submittedName>
</protein>
<keyword evidence="5" id="KW-1185">Reference proteome</keyword>
<proteinExistence type="predicted"/>
<feature type="transmembrane region" description="Helical" evidence="3">
    <location>
        <begin position="290"/>
        <end position="308"/>
    </location>
</feature>
<dbReference type="InParanoid" id="K5XP07"/>
<keyword evidence="3" id="KW-1133">Transmembrane helix</keyword>
<keyword evidence="3" id="KW-0812">Transmembrane</keyword>
<dbReference type="KEGG" id="abp:AGABI1DRAFT115761"/>
<dbReference type="eggNOG" id="ENOG502R14J">
    <property type="taxonomic scope" value="Eukaryota"/>
</dbReference>
<keyword evidence="1" id="KW-0175">Coiled coil</keyword>
<accession>K5XP07</accession>
<evidence type="ECO:0000313" key="4">
    <source>
        <dbReference type="EMBL" id="EKM76415.1"/>
    </source>
</evidence>
<evidence type="ECO:0000256" key="2">
    <source>
        <dbReference type="SAM" id="MobiDB-lite"/>
    </source>
</evidence>
<dbReference type="HOGENOM" id="CLU_051707_0_0_1"/>